<evidence type="ECO:0000313" key="2">
    <source>
        <dbReference type="Proteomes" id="UP000087171"/>
    </source>
</evidence>
<dbReference type="InterPro" id="IPR013103">
    <property type="entry name" value="RVT_2"/>
</dbReference>
<accession>A0A1S3DX00</accession>
<reference evidence="3" key="1">
    <citation type="submission" date="2025-08" db="UniProtKB">
        <authorList>
            <consortium name="RefSeq"/>
        </authorList>
    </citation>
    <scope>IDENTIFICATION</scope>
    <source>
        <tissue evidence="3">Etiolated seedlings</tissue>
    </source>
</reference>
<dbReference type="Pfam" id="PF07727">
    <property type="entry name" value="RVT_2"/>
    <property type="match status" value="1"/>
</dbReference>
<dbReference type="RefSeq" id="XP_012567376.1">
    <property type="nucleotide sequence ID" value="XM_012711922.1"/>
</dbReference>
<feature type="domain" description="Reverse transcriptase Ty1/copia-type" evidence="1">
    <location>
        <begin position="3"/>
        <end position="61"/>
    </location>
</feature>
<evidence type="ECO:0000313" key="3">
    <source>
        <dbReference type="RefSeq" id="XP_012567376.1"/>
    </source>
</evidence>
<dbReference type="Proteomes" id="UP000087171">
    <property type="component" value="Unplaced"/>
</dbReference>
<name>A0A1S3DX00_CICAR</name>
<keyword evidence="2" id="KW-1185">Reference proteome</keyword>
<dbReference type="AlphaFoldDB" id="A0A1S3DX00"/>
<protein>
    <submittedName>
        <fullName evidence="3">Uncharacterized protein LOC105851261</fullName>
    </submittedName>
</protein>
<sequence>MDKCKARLVANGFSQRFGVDYTEVYTQFARWDTIRLIATTVAQRNWCIYQLDVKSTFWHGEHILAWEEYNRVEECKSAKELWDTLRIHHEGTSHMKEARIDMGIKLKARAQAELANFWVNL</sequence>
<dbReference type="OrthoDB" id="1429026at2759"/>
<proteinExistence type="predicted"/>
<gene>
    <name evidence="3" type="primary">LOC105851261</name>
</gene>
<dbReference type="STRING" id="3827.A0A1S3DX00"/>
<evidence type="ECO:0000259" key="1">
    <source>
        <dbReference type="Pfam" id="PF07727"/>
    </source>
</evidence>
<organism evidence="2 3">
    <name type="scientific">Cicer arietinum</name>
    <name type="common">Chickpea</name>
    <name type="synonym">Garbanzo</name>
    <dbReference type="NCBI Taxonomy" id="3827"/>
    <lineage>
        <taxon>Eukaryota</taxon>
        <taxon>Viridiplantae</taxon>
        <taxon>Streptophyta</taxon>
        <taxon>Embryophyta</taxon>
        <taxon>Tracheophyta</taxon>
        <taxon>Spermatophyta</taxon>
        <taxon>Magnoliopsida</taxon>
        <taxon>eudicotyledons</taxon>
        <taxon>Gunneridae</taxon>
        <taxon>Pentapetalae</taxon>
        <taxon>rosids</taxon>
        <taxon>fabids</taxon>
        <taxon>Fabales</taxon>
        <taxon>Fabaceae</taxon>
        <taxon>Papilionoideae</taxon>
        <taxon>50 kb inversion clade</taxon>
        <taxon>NPAAA clade</taxon>
        <taxon>Hologalegina</taxon>
        <taxon>IRL clade</taxon>
        <taxon>Cicereae</taxon>
        <taxon>Cicer</taxon>
    </lineage>
</organism>